<gene>
    <name evidence="3" type="ORF">PVAR5_4788</name>
</gene>
<dbReference type="eggNOG" id="KOG0427">
    <property type="taxonomic scope" value="Eukaryota"/>
</dbReference>
<dbReference type="Gene3D" id="3.10.110.10">
    <property type="entry name" value="Ubiquitin Conjugating Enzyme"/>
    <property type="match status" value="1"/>
</dbReference>
<dbReference type="InParanoid" id="V5FF40"/>
<dbReference type="SMART" id="SM00212">
    <property type="entry name" value="UBCc"/>
    <property type="match status" value="1"/>
</dbReference>
<organism evidence="3 4">
    <name type="scientific">Byssochlamys spectabilis (strain No. 5 / NBRC 109023)</name>
    <name type="common">Paecilomyces variotii</name>
    <dbReference type="NCBI Taxonomy" id="1356009"/>
    <lineage>
        <taxon>Eukaryota</taxon>
        <taxon>Fungi</taxon>
        <taxon>Dikarya</taxon>
        <taxon>Ascomycota</taxon>
        <taxon>Pezizomycotina</taxon>
        <taxon>Eurotiomycetes</taxon>
        <taxon>Eurotiomycetidae</taxon>
        <taxon>Eurotiales</taxon>
        <taxon>Thermoascaceae</taxon>
        <taxon>Paecilomyces</taxon>
    </lineage>
</organism>
<evidence type="ECO:0000313" key="4">
    <source>
        <dbReference type="Proteomes" id="UP000018001"/>
    </source>
</evidence>
<dbReference type="InterPro" id="IPR016135">
    <property type="entry name" value="UBQ-conjugating_enzyme/RWD"/>
</dbReference>
<sequence>MFASKRLSKELAKMHGHLPPGIEIAKAENLEEWQMDIKVLDDNPLYKDQTYRLKFTFSSKYPIEPPEVQFIELQPSTGTPRPIPIHPHIYSNGIICLDLLSSVGWSPVQTVESVCMSIQSMLTANTRNERPPDNNDFVVRRLILGRPNRGLLEKETTYLVSGSTLSARLPLQTYNTSATPPSGPLAEESVCKSIKNRLPVVSVPGSLNNGSMSEDALGWYNEENKRNSASARIMDVQNT</sequence>
<name>V5FF40_BYSSN</name>
<dbReference type="CDD" id="cd23808">
    <property type="entry name" value="UBCc_UBE2W"/>
    <property type="match status" value="1"/>
</dbReference>
<dbReference type="PROSITE" id="PS50127">
    <property type="entry name" value="UBC_2"/>
    <property type="match status" value="1"/>
</dbReference>
<keyword evidence="4" id="KW-1185">Reference proteome</keyword>
<evidence type="ECO:0000259" key="2">
    <source>
        <dbReference type="PROSITE" id="PS50127"/>
    </source>
</evidence>
<protein>
    <submittedName>
        <fullName evidence="3">Ubiquitin conjugating enzyme, putative</fullName>
    </submittedName>
</protein>
<dbReference type="Proteomes" id="UP000018001">
    <property type="component" value="Unassembled WGS sequence"/>
</dbReference>
<dbReference type="HOGENOM" id="CLU_1160986_0_0_1"/>
<proteinExistence type="predicted"/>
<accession>V5FF40</accession>
<reference evidence="4" key="1">
    <citation type="journal article" date="2014" name="Genome Announc.">
        <title>Draft genome sequence of the formaldehyde-resistant fungus Byssochlamys spectabilis No. 5 (anamorph Paecilomyces variotii No. 5) (NBRC109023).</title>
        <authorList>
            <person name="Oka T."/>
            <person name="Ekino K."/>
            <person name="Fukuda K."/>
            <person name="Nomura Y."/>
        </authorList>
    </citation>
    <scope>NUCLEOTIDE SEQUENCE [LARGE SCALE GENOMIC DNA]</scope>
    <source>
        <strain evidence="4">No. 5 / NBRC 109023</strain>
    </source>
</reference>
<dbReference type="InterPro" id="IPR050113">
    <property type="entry name" value="Ub_conjugating_enzyme"/>
</dbReference>
<dbReference type="PANTHER" id="PTHR24067">
    <property type="entry name" value="UBIQUITIN-CONJUGATING ENZYME E2"/>
    <property type="match status" value="1"/>
</dbReference>
<comment type="caution">
    <text evidence="3">The sequence shown here is derived from an EMBL/GenBank/DDBJ whole genome shotgun (WGS) entry which is preliminary data.</text>
</comment>
<dbReference type="AlphaFoldDB" id="V5FF40"/>
<evidence type="ECO:0000313" key="3">
    <source>
        <dbReference type="EMBL" id="GAD96139.1"/>
    </source>
</evidence>
<feature type="domain" description="UBC core" evidence="2">
    <location>
        <begin position="2"/>
        <end position="165"/>
    </location>
</feature>
<dbReference type="SUPFAM" id="SSF54495">
    <property type="entry name" value="UBC-like"/>
    <property type="match status" value="1"/>
</dbReference>
<dbReference type="FunFam" id="3.10.110.10:FF:000072">
    <property type="entry name" value="Ubiquitin-conjugating enzyme E2 W"/>
    <property type="match status" value="1"/>
</dbReference>
<dbReference type="InterPro" id="IPR000608">
    <property type="entry name" value="UBC"/>
</dbReference>
<dbReference type="EMBL" id="BAUL01000153">
    <property type="protein sequence ID" value="GAD96139.1"/>
    <property type="molecule type" value="Genomic_DNA"/>
</dbReference>
<evidence type="ECO:0000256" key="1">
    <source>
        <dbReference type="ARBA" id="ARBA00022786"/>
    </source>
</evidence>
<keyword evidence="1" id="KW-0833">Ubl conjugation pathway</keyword>
<dbReference type="OrthoDB" id="406833at2759"/>
<dbReference type="Pfam" id="PF00179">
    <property type="entry name" value="UQ_con"/>
    <property type="match status" value="1"/>
</dbReference>